<evidence type="ECO:0000313" key="6">
    <source>
        <dbReference type="Proteomes" id="UP000018009"/>
    </source>
</evidence>
<comment type="caution">
    <text evidence="5">The sequence shown here is derived from an EMBL/GenBank/DDBJ whole genome shotgun (WGS) entry which is preliminary data.</text>
</comment>
<dbReference type="Gene3D" id="3.30.70.20">
    <property type="match status" value="1"/>
</dbReference>
<dbReference type="Pfam" id="PF04432">
    <property type="entry name" value="FrhB_FdhB_C"/>
    <property type="match status" value="1"/>
</dbReference>
<feature type="domain" description="4Fe-4S ferredoxin-type" evidence="4">
    <location>
        <begin position="5"/>
        <end position="35"/>
    </location>
</feature>
<reference evidence="5" key="1">
    <citation type="submission" date="2012-11" db="EMBL/GenBank/DDBJ databases">
        <title>Dependencies among metagenomic species, viruses, plasmids and units of genetic variation.</title>
        <authorList>
            <person name="Nielsen H.B."/>
            <person name="Almeida M."/>
            <person name="Juncker A.S."/>
            <person name="Rasmussen S."/>
            <person name="Li J."/>
            <person name="Sunagawa S."/>
            <person name="Plichta D."/>
            <person name="Gautier L."/>
            <person name="Le Chatelier E."/>
            <person name="Peletier E."/>
            <person name="Bonde I."/>
            <person name="Nielsen T."/>
            <person name="Manichanh C."/>
            <person name="Arumugam M."/>
            <person name="Batto J."/>
            <person name="Santos M.B.Q.D."/>
            <person name="Blom N."/>
            <person name="Borruel N."/>
            <person name="Burgdorf K.S."/>
            <person name="Boumezbeur F."/>
            <person name="Casellas F."/>
            <person name="Dore J."/>
            <person name="Guarner F."/>
            <person name="Hansen T."/>
            <person name="Hildebrand F."/>
            <person name="Kaas R.S."/>
            <person name="Kennedy S."/>
            <person name="Kristiansen K."/>
            <person name="Kultima J.R."/>
            <person name="Leonard P."/>
            <person name="Levenez F."/>
            <person name="Lund O."/>
            <person name="Moumen B."/>
            <person name="Le Paslier D."/>
            <person name="Pons N."/>
            <person name="Pedersen O."/>
            <person name="Prifti E."/>
            <person name="Qin J."/>
            <person name="Raes J."/>
            <person name="Tap J."/>
            <person name="Tims S."/>
            <person name="Ussery D.W."/>
            <person name="Yamada T."/>
            <person name="MetaHit consortium"/>
            <person name="Renault P."/>
            <person name="Sicheritz-Ponten T."/>
            <person name="Bork P."/>
            <person name="Wang J."/>
            <person name="Brunak S."/>
            <person name="Ehrlich S.D."/>
        </authorList>
    </citation>
    <scope>NUCLEOTIDE SEQUENCE [LARGE SCALE GENOMIC DNA]</scope>
</reference>
<keyword evidence="3" id="KW-0411">Iron-sulfur</keyword>
<sequence>MKKVNSIQVEDKAKCCGCAACEDVCPKKAISLQVDEEGFHYPQINGNLCVGCGMCISVCPIRSETVQQITNKPIEIYAARSKDSEVLKNSSSGAMFTYFSDRILQARGVVYGAARDNALITKHIRTETPEERDACRGSKYVQSDMNHCYRLIEQDLHNGKKVLFTGVACQCAAVQSYLKVRKCDMSNLITMDIVCHGVPSPMLYSEFIEFAGKKKKSQVVSHFHRPKDFGWSHQEKLIFANGTTDNQTMLSQVWRRLFYSENMQRPSCYACPFVGRIRPADISVGDFWGIGEFLPEYNDKKGISFVLLNTEKGLDVFNEALDLLEKTPVEWDWITKKQERLRGQPVVAKERKQFWTVYREKGFDGIARKYGGYVLKRRLKNYVKRLLKLV</sequence>
<keyword evidence="2" id="KW-0408">Iron</keyword>
<keyword evidence="1" id="KW-0479">Metal-binding</keyword>
<dbReference type="InterPro" id="IPR052977">
    <property type="entry name" value="Polyferredoxin-like_ET"/>
</dbReference>
<dbReference type="InterPro" id="IPR017900">
    <property type="entry name" value="4Fe4S_Fe_S_CS"/>
</dbReference>
<proteinExistence type="predicted"/>
<dbReference type="EMBL" id="CBDY010000342">
    <property type="protein sequence ID" value="CDB63855.1"/>
    <property type="molecule type" value="Genomic_DNA"/>
</dbReference>
<dbReference type="GO" id="GO:0046872">
    <property type="term" value="F:metal ion binding"/>
    <property type="evidence" value="ECO:0007669"/>
    <property type="project" value="UniProtKB-KW"/>
</dbReference>
<dbReference type="SUPFAM" id="SSF54862">
    <property type="entry name" value="4Fe-4S ferredoxins"/>
    <property type="match status" value="1"/>
</dbReference>
<dbReference type="InterPro" id="IPR007525">
    <property type="entry name" value="FrhB_FdhB_C"/>
</dbReference>
<gene>
    <name evidence="5" type="ORF">BN486_03677</name>
</gene>
<protein>
    <submittedName>
        <fullName evidence="5">4Fe-4S ferredoxin iron-sulfur binding domain protein</fullName>
    </submittedName>
</protein>
<evidence type="ECO:0000256" key="1">
    <source>
        <dbReference type="ARBA" id="ARBA00022723"/>
    </source>
</evidence>
<name>R6JRC1_9FIRM</name>
<evidence type="ECO:0000259" key="4">
    <source>
        <dbReference type="PROSITE" id="PS51379"/>
    </source>
</evidence>
<evidence type="ECO:0000313" key="5">
    <source>
        <dbReference type="EMBL" id="CDB63855.1"/>
    </source>
</evidence>
<organism evidence="5 6">
    <name type="scientific">[Clostridium] clostridioforme CAG:132</name>
    <dbReference type="NCBI Taxonomy" id="1263065"/>
    <lineage>
        <taxon>Bacteria</taxon>
        <taxon>Bacillati</taxon>
        <taxon>Bacillota</taxon>
        <taxon>Clostridia</taxon>
        <taxon>Lachnospirales</taxon>
        <taxon>Lachnospiraceae</taxon>
        <taxon>Enterocloster</taxon>
    </lineage>
</organism>
<dbReference type="Pfam" id="PF12838">
    <property type="entry name" value="Fer4_7"/>
    <property type="match status" value="1"/>
</dbReference>
<dbReference type="PROSITE" id="PS51379">
    <property type="entry name" value="4FE4S_FER_2"/>
    <property type="match status" value="2"/>
</dbReference>
<dbReference type="PROSITE" id="PS00198">
    <property type="entry name" value="4FE4S_FER_1"/>
    <property type="match status" value="2"/>
</dbReference>
<feature type="domain" description="4Fe-4S ferredoxin-type" evidence="4">
    <location>
        <begin position="40"/>
        <end position="69"/>
    </location>
</feature>
<dbReference type="PANTHER" id="PTHR43193">
    <property type="match status" value="1"/>
</dbReference>
<dbReference type="Proteomes" id="UP000018009">
    <property type="component" value="Unassembled WGS sequence"/>
</dbReference>
<dbReference type="PANTHER" id="PTHR43193:SF2">
    <property type="entry name" value="POLYFERREDOXIN PROTEIN FWDF"/>
    <property type="match status" value="1"/>
</dbReference>
<dbReference type="AlphaFoldDB" id="R6JRC1"/>
<accession>R6JRC1</accession>
<dbReference type="RefSeq" id="WP_022203160.1">
    <property type="nucleotide sequence ID" value="NZ_FR886101.1"/>
</dbReference>
<dbReference type="GO" id="GO:0051536">
    <property type="term" value="F:iron-sulfur cluster binding"/>
    <property type="evidence" value="ECO:0007669"/>
    <property type="project" value="UniProtKB-KW"/>
</dbReference>
<dbReference type="InterPro" id="IPR017896">
    <property type="entry name" value="4Fe4S_Fe-S-bd"/>
</dbReference>
<evidence type="ECO:0000256" key="2">
    <source>
        <dbReference type="ARBA" id="ARBA00023004"/>
    </source>
</evidence>
<evidence type="ECO:0000256" key="3">
    <source>
        <dbReference type="ARBA" id="ARBA00023014"/>
    </source>
</evidence>